<evidence type="ECO:0000256" key="3">
    <source>
        <dbReference type="ARBA" id="ARBA00022679"/>
    </source>
</evidence>
<dbReference type="InterPro" id="IPR051409">
    <property type="entry name" value="Atypical_kinase_ADCK"/>
</dbReference>
<dbReference type="GO" id="GO:0016740">
    <property type="term" value="F:transferase activity"/>
    <property type="evidence" value="ECO:0007669"/>
    <property type="project" value="UniProtKB-KW"/>
</dbReference>
<feature type="compositionally biased region" description="Basic and acidic residues" evidence="6">
    <location>
        <begin position="98"/>
        <end position="108"/>
    </location>
</feature>
<keyword evidence="5" id="KW-0067">ATP-binding</keyword>
<feature type="compositionally biased region" description="Basic residues" evidence="6">
    <location>
        <begin position="18"/>
        <end position="30"/>
    </location>
</feature>
<dbReference type="InterPro" id="IPR002500">
    <property type="entry name" value="PAPS_reduct_dom"/>
</dbReference>
<feature type="domain" description="ABC1 atypical kinase-like" evidence="8">
    <location>
        <begin position="760"/>
        <end position="1000"/>
    </location>
</feature>
<protein>
    <recommendedName>
        <fullName evidence="11">ABC1 atypical kinase-like domain-containing protein</fullName>
    </recommendedName>
</protein>
<comment type="pathway">
    <text evidence="1">Cofactor biosynthesis; ubiquinone biosynthesis.</text>
</comment>
<evidence type="ECO:0000256" key="5">
    <source>
        <dbReference type="ARBA" id="ARBA00022840"/>
    </source>
</evidence>
<evidence type="ECO:0000259" key="7">
    <source>
        <dbReference type="Pfam" id="PF01507"/>
    </source>
</evidence>
<dbReference type="PANTHER" id="PTHR43851:SF3">
    <property type="entry name" value="COENZYME Q8"/>
    <property type="match status" value="1"/>
</dbReference>
<dbReference type="CDD" id="cd13970">
    <property type="entry name" value="ABC1_ADCK3"/>
    <property type="match status" value="1"/>
</dbReference>
<sequence length="1103" mass="125919">MEGETKDSEAKDSEAKDSKKRRKPKPKPKPKPPPEPIVYLGKTAKINAKLLKAKQRVPPQKKPEKKEEKKEGEEEPPPEKKEKEEKKVQKSQKKVAKAKAEAKKKSEDAELARLVKRQELKAKYKEIIKVREKRKKKEEPEKKLCTITKGKAKAVVEEDKKPGSGSGENLKDTIYHDMSMDIDPQEHRPKTEPELLLVPKYYKFEEIKSKVEAKEEPLTELFKKTFQMYKAQEVMLAFNGGKDCTVILHMLDLFFQKNHCLKHLKIPTLFITDPDGFPEVEEFVNDCAKLYNIELIKRPGTIKEALDEICKEKPLIRAIFMGSRRTDPHCQDLKVMQPTDPGWPPLMRINPILDWTCRDVWQYMYVYNVPYCILYQRGFTSIGNKKNSKPNPYLRVIESTTGRVLDYRPGHELLDNDNLERAGRGMSRAGQDVLGVLRGIEMVVEAVLQERSKSCKHIWINSSLREVIEKNFKTGSEYMQTATGNPMAELKKLQEFIGETGERTYVVTEGLRQLVGTKVSQELRMRQMPDAPSETKESGKVLNASDNISLHRNVDAANLDISSITLEELEDILSKRHKDREISLRTTATKSKQIINLQKPTETSNRSDQLVQVRNSETVEAAKTPGDETLRADTKYVKNVLSFVAGAPAHLGSTSQIELPILSKVAKQRRVPASRLGRMASFGGLFAGLGFGTINELTKGALGLGGSKNMKEALLSPANAERIVDTLCKVRGAALKIGQILSLQDSNVVSPQLAKAFERVRQAADYMPDWQVERVMSTQLGPEWRNLLQKFDEKPFAAASIGQVHRAILQNGMQVAIKIQYPGVAQSIESDIDNLVGMLKVWDVFPHGFFIDNVVKVAKRELTWEVDYTREAEYTEKFKEMIAAYPEYYVPIVIKQMTTANVLTTELVPGVPLDKCFDLRYEYRKHIGESILKLCLRELFELQCMQTDPNWSNFLYDVKSKRLMLIDFGSTRFYPKKFIKNYRNVIISAVNNDRQNVLKISREMGFLTGYESKQMEEAHVDAVMILGEMFRCESEFDFGRQNITERIAHLVPTMVAHRLCPPPEEIYSIHRKLSGIFLLCARLNIRLNCRPLYDEIVISKFKE</sequence>
<dbReference type="PANTHER" id="PTHR43851">
    <property type="match status" value="1"/>
</dbReference>
<dbReference type="PhylomeDB" id="A0A1B0FBE0"/>
<feature type="domain" description="Phosphoadenosine phosphosulphate reductase" evidence="7">
    <location>
        <begin position="234"/>
        <end position="389"/>
    </location>
</feature>
<evidence type="ECO:0000313" key="9">
    <source>
        <dbReference type="EnsemblMetazoa" id="GMOY000849-PA"/>
    </source>
</evidence>
<dbReference type="EMBL" id="CCAG010020155">
    <property type="status" value="NOT_ANNOTATED_CDS"/>
    <property type="molecule type" value="Genomic_DNA"/>
</dbReference>
<feature type="compositionally biased region" description="Basic and acidic residues" evidence="6">
    <location>
        <begin position="61"/>
        <end position="88"/>
    </location>
</feature>
<reference evidence="9" key="1">
    <citation type="submission" date="2020-05" db="UniProtKB">
        <authorList>
            <consortium name="EnsemblMetazoa"/>
        </authorList>
    </citation>
    <scope>IDENTIFICATION</scope>
    <source>
        <strain evidence="9">Yale</strain>
    </source>
</reference>
<dbReference type="Gene3D" id="3.40.50.620">
    <property type="entry name" value="HUPs"/>
    <property type="match status" value="1"/>
</dbReference>
<feature type="compositionally biased region" description="Basic and acidic residues" evidence="6">
    <location>
        <begin position="1"/>
        <end position="17"/>
    </location>
</feature>
<dbReference type="GO" id="GO:0005524">
    <property type="term" value="F:ATP binding"/>
    <property type="evidence" value="ECO:0007669"/>
    <property type="project" value="UniProtKB-KW"/>
</dbReference>
<accession>A0A1B0FBE0</accession>
<dbReference type="STRING" id="37546.A0A1B0FBE0"/>
<organism evidence="9 10">
    <name type="scientific">Glossina morsitans morsitans</name>
    <name type="common">Savannah tsetse fly</name>
    <dbReference type="NCBI Taxonomy" id="37546"/>
    <lineage>
        <taxon>Eukaryota</taxon>
        <taxon>Metazoa</taxon>
        <taxon>Ecdysozoa</taxon>
        <taxon>Arthropoda</taxon>
        <taxon>Hexapoda</taxon>
        <taxon>Insecta</taxon>
        <taxon>Pterygota</taxon>
        <taxon>Neoptera</taxon>
        <taxon>Endopterygota</taxon>
        <taxon>Diptera</taxon>
        <taxon>Brachycera</taxon>
        <taxon>Muscomorpha</taxon>
        <taxon>Hippoboscoidea</taxon>
        <taxon>Glossinidae</taxon>
        <taxon>Glossina</taxon>
    </lineage>
</organism>
<dbReference type="Gene3D" id="1.10.510.10">
    <property type="entry name" value="Transferase(Phosphotransferase) domain 1"/>
    <property type="match status" value="1"/>
</dbReference>
<dbReference type="CDD" id="cd23948">
    <property type="entry name" value="FAD_synthase"/>
    <property type="match status" value="1"/>
</dbReference>
<keyword evidence="10" id="KW-1185">Reference proteome</keyword>
<comment type="similarity">
    <text evidence="2">Belongs to the protein kinase superfamily. ADCK protein kinase family.</text>
</comment>
<proteinExistence type="inferred from homology"/>
<feature type="region of interest" description="Disordered" evidence="6">
    <location>
        <begin position="1"/>
        <end position="108"/>
    </location>
</feature>
<dbReference type="VEuPathDB" id="VectorBase:GMOY000849"/>
<dbReference type="Pfam" id="PF03109">
    <property type="entry name" value="ABC1"/>
    <property type="match status" value="1"/>
</dbReference>
<dbReference type="InterPro" id="IPR004147">
    <property type="entry name" value="ABC1_dom"/>
</dbReference>
<dbReference type="Pfam" id="PF01507">
    <property type="entry name" value="PAPS_reduct"/>
    <property type="match status" value="1"/>
</dbReference>
<dbReference type="SUPFAM" id="SSF52402">
    <property type="entry name" value="Adenine nucleotide alpha hydrolases-like"/>
    <property type="match status" value="1"/>
</dbReference>
<dbReference type="AlphaFoldDB" id="A0A1B0FBE0"/>
<dbReference type="GO" id="GO:0006744">
    <property type="term" value="P:ubiquinone biosynthetic process"/>
    <property type="evidence" value="ECO:0007669"/>
    <property type="project" value="TreeGrafter"/>
</dbReference>
<dbReference type="SUPFAM" id="SSF56112">
    <property type="entry name" value="Protein kinase-like (PK-like)"/>
    <property type="match status" value="1"/>
</dbReference>
<dbReference type="InterPro" id="IPR014729">
    <property type="entry name" value="Rossmann-like_a/b/a_fold"/>
</dbReference>
<evidence type="ECO:0000259" key="8">
    <source>
        <dbReference type="Pfam" id="PF03109"/>
    </source>
</evidence>
<evidence type="ECO:0000256" key="1">
    <source>
        <dbReference type="ARBA" id="ARBA00004749"/>
    </source>
</evidence>
<keyword evidence="4" id="KW-0547">Nucleotide-binding</keyword>
<evidence type="ECO:0008006" key="11">
    <source>
        <dbReference type="Google" id="ProtNLM"/>
    </source>
</evidence>
<dbReference type="EnsemblMetazoa" id="GMOY000849-RA">
    <property type="protein sequence ID" value="GMOY000849-PA"/>
    <property type="gene ID" value="GMOY000849"/>
</dbReference>
<dbReference type="InterPro" id="IPR034646">
    <property type="entry name" value="ADCK3_dom"/>
</dbReference>
<dbReference type="Proteomes" id="UP000092444">
    <property type="component" value="Unassembled WGS sequence"/>
</dbReference>
<name>A0A1B0FBE0_GLOMM</name>
<keyword evidence="3" id="KW-0808">Transferase</keyword>
<dbReference type="InterPro" id="IPR011009">
    <property type="entry name" value="Kinase-like_dom_sf"/>
</dbReference>
<evidence type="ECO:0000256" key="4">
    <source>
        <dbReference type="ARBA" id="ARBA00022741"/>
    </source>
</evidence>
<evidence type="ECO:0000256" key="6">
    <source>
        <dbReference type="SAM" id="MobiDB-lite"/>
    </source>
</evidence>
<evidence type="ECO:0000313" key="10">
    <source>
        <dbReference type="Proteomes" id="UP000092444"/>
    </source>
</evidence>
<evidence type="ECO:0000256" key="2">
    <source>
        <dbReference type="ARBA" id="ARBA00009670"/>
    </source>
</evidence>